<proteinExistence type="predicted"/>
<evidence type="ECO:0000256" key="1">
    <source>
        <dbReference type="SAM" id="MobiDB-lite"/>
    </source>
</evidence>
<evidence type="ECO:0000313" key="3">
    <source>
        <dbReference type="Proteomes" id="UP000178912"/>
    </source>
</evidence>
<dbReference type="Proteomes" id="UP000178912">
    <property type="component" value="Unassembled WGS sequence"/>
</dbReference>
<keyword evidence="3" id="KW-1185">Reference proteome</keyword>
<accession>A0A1E1L446</accession>
<gene>
    <name evidence="2" type="ORF">RAG0_11420</name>
</gene>
<feature type="region of interest" description="Disordered" evidence="1">
    <location>
        <begin position="79"/>
        <end position="101"/>
    </location>
</feature>
<evidence type="ECO:0000313" key="2">
    <source>
        <dbReference type="EMBL" id="CZT05254.1"/>
    </source>
</evidence>
<sequence length="153" mass="17279">MNIIHMPPPLRHRCFMLALNHAESQWSSTVKLTEKMGDINLFMSSTTSTFVARGIPPVKRPDIAMTIADEQLASELLMKPLEGSSSKSPPMSDKPDTESRVSHLREITTPFQWQGGKSLLQCWKHEAGARSRRRIPASLRKIARVEHVYDTDV</sequence>
<name>A0A1E1L446_9HELO</name>
<protein>
    <submittedName>
        <fullName evidence="2">Uncharacterized protein</fullName>
    </submittedName>
</protein>
<dbReference type="EMBL" id="FJUX01000075">
    <property type="protein sequence ID" value="CZT05254.1"/>
    <property type="molecule type" value="Genomic_DNA"/>
</dbReference>
<dbReference type="OrthoDB" id="3557569at2759"/>
<reference evidence="3" key="1">
    <citation type="submission" date="2016-03" db="EMBL/GenBank/DDBJ databases">
        <authorList>
            <person name="Guldener U."/>
        </authorList>
    </citation>
    <scope>NUCLEOTIDE SEQUENCE [LARGE SCALE GENOMIC DNA]</scope>
    <source>
        <strain evidence="3">04CH-RAC-A.6.1</strain>
    </source>
</reference>
<organism evidence="2 3">
    <name type="scientific">Rhynchosporium agropyri</name>
    <dbReference type="NCBI Taxonomy" id="914238"/>
    <lineage>
        <taxon>Eukaryota</taxon>
        <taxon>Fungi</taxon>
        <taxon>Dikarya</taxon>
        <taxon>Ascomycota</taxon>
        <taxon>Pezizomycotina</taxon>
        <taxon>Leotiomycetes</taxon>
        <taxon>Helotiales</taxon>
        <taxon>Ploettnerulaceae</taxon>
        <taxon>Rhynchosporium</taxon>
    </lineage>
</organism>
<dbReference type="AlphaFoldDB" id="A0A1E1L446"/>